<dbReference type="Proteomes" id="UP001257627">
    <property type="component" value="Unassembled WGS sequence"/>
</dbReference>
<name>A0ABU3UX82_9ACTN</name>
<protein>
    <submittedName>
        <fullName evidence="2">Uncharacterized protein</fullName>
    </submittedName>
</protein>
<organism evidence="2 3">
    <name type="scientific">Streptomyces mirabilis</name>
    <dbReference type="NCBI Taxonomy" id="68239"/>
    <lineage>
        <taxon>Bacteria</taxon>
        <taxon>Bacillati</taxon>
        <taxon>Actinomycetota</taxon>
        <taxon>Actinomycetes</taxon>
        <taxon>Kitasatosporales</taxon>
        <taxon>Streptomycetaceae</taxon>
        <taxon>Streptomyces</taxon>
    </lineage>
</organism>
<dbReference type="RefSeq" id="WP_316735217.1">
    <property type="nucleotide sequence ID" value="NZ_JARAKF010000001.1"/>
</dbReference>
<evidence type="ECO:0000256" key="1">
    <source>
        <dbReference type="SAM" id="MobiDB-lite"/>
    </source>
</evidence>
<accession>A0ABU3UX82</accession>
<feature type="region of interest" description="Disordered" evidence="1">
    <location>
        <begin position="102"/>
        <end position="127"/>
    </location>
</feature>
<proteinExistence type="predicted"/>
<gene>
    <name evidence="2" type="ORF">PU648_40070</name>
</gene>
<dbReference type="EMBL" id="JARAKF010000001">
    <property type="protein sequence ID" value="MDU8998453.1"/>
    <property type="molecule type" value="Genomic_DNA"/>
</dbReference>
<comment type="caution">
    <text evidence="2">The sequence shown here is derived from an EMBL/GenBank/DDBJ whole genome shotgun (WGS) entry which is preliminary data.</text>
</comment>
<evidence type="ECO:0000313" key="3">
    <source>
        <dbReference type="Proteomes" id="UP001257627"/>
    </source>
</evidence>
<reference evidence="2 3" key="1">
    <citation type="submission" date="2023-02" db="EMBL/GenBank/DDBJ databases">
        <authorList>
            <person name="Maleckis M."/>
        </authorList>
    </citation>
    <scope>NUCLEOTIDE SEQUENCE [LARGE SCALE GENOMIC DNA]</scope>
    <source>
        <strain evidence="2 3">P8-A2</strain>
    </source>
</reference>
<keyword evidence="3" id="KW-1185">Reference proteome</keyword>
<evidence type="ECO:0000313" key="2">
    <source>
        <dbReference type="EMBL" id="MDU8998453.1"/>
    </source>
</evidence>
<sequence length="127" mass="13878">MSGAGTRLGVGTHFRLDGETVEVVDFASLATGMEVVLKDGRDRLARMSLRELLTSDRAELIHDRSGPSSGDDENVAAVVLNRLTRDEKKDVLERAGHVREMLTGYRSGSEDLSQPDEPRPSTPLACR</sequence>